<feature type="region of interest" description="Disordered" evidence="1">
    <location>
        <begin position="84"/>
        <end position="107"/>
    </location>
</feature>
<evidence type="ECO:0000256" key="1">
    <source>
        <dbReference type="SAM" id="MobiDB-lite"/>
    </source>
</evidence>
<dbReference type="OrthoDB" id="204916at2157"/>
<reference evidence="2 3" key="1">
    <citation type="submission" date="2020-07" db="EMBL/GenBank/DDBJ databases">
        <title>Natrinema (YPL30) sp. nov. and Haloterrigena xxxxxx (YPL8) sp. nov., isolated from a salt mine.</title>
        <authorList>
            <person name="Cui H."/>
        </authorList>
    </citation>
    <scope>NUCLEOTIDE SEQUENCE [LARGE SCALE GENOMIC DNA]</scope>
    <source>
        <strain evidence="2 3">YPL13</strain>
    </source>
</reference>
<dbReference type="AlphaFoldDB" id="A0A7D6GIG0"/>
<dbReference type="RefSeq" id="WP_180839505.1">
    <property type="nucleotide sequence ID" value="NZ_CP059154.1"/>
</dbReference>
<protein>
    <submittedName>
        <fullName evidence="2">Uncharacterized protein</fullName>
    </submittedName>
</protein>
<gene>
    <name evidence="2" type="ORF">HYG81_09805</name>
</gene>
<evidence type="ECO:0000313" key="3">
    <source>
        <dbReference type="Proteomes" id="UP000510869"/>
    </source>
</evidence>
<name>A0A7D6GIG0_9EURY</name>
<proteinExistence type="predicted"/>
<evidence type="ECO:0000313" key="2">
    <source>
        <dbReference type="EMBL" id="QLK24419.1"/>
    </source>
</evidence>
<organism evidence="2 3">
    <name type="scientific">Natrinema zhouii</name>
    <dbReference type="NCBI Taxonomy" id="1710539"/>
    <lineage>
        <taxon>Archaea</taxon>
        <taxon>Methanobacteriati</taxon>
        <taxon>Methanobacteriota</taxon>
        <taxon>Stenosarchaea group</taxon>
        <taxon>Halobacteria</taxon>
        <taxon>Halobacteriales</taxon>
        <taxon>Natrialbaceae</taxon>
        <taxon>Natrinema</taxon>
    </lineage>
</organism>
<dbReference type="EMBL" id="CP059154">
    <property type="protein sequence ID" value="QLK24419.1"/>
    <property type="molecule type" value="Genomic_DNA"/>
</dbReference>
<dbReference type="KEGG" id="nay:HYG81_09805"/>
<dbReference type="GeneID" id="56143500"/>
<sequence>MRPPEPSDAIPDFLFEKFNDLSPETLRGVADYARRDTYVAPDEMPDSLIESFALQDEETLEAIATYVDELAAFLEEEGADSLRELIGDSSDEDETWGQQQLREWHEQ</sequence>
<keyword evidence="3" id="KW-1185">Reference proteome</keyword>
<dbReference type="Proteomes" id="UP000510869">
    <property type="component" value="Chromosome"/>
</dbReference>
<accession>A0A7D6GIG0</accession>